<protein>
    <submittedName>
        <fullName evidence="5">GntR family transcriptional regulator</fullName>
    </submittedName>
</protein>
<feature type="domain" description="HTH gntR-type" evidence="4">
    <location>
        <begin position="9"/>
        <end position="77"/>
    </location>
</feature>
<evidence type="ECO:0000256" key="1">
    <source>
        <dbReference type="ARBA" id="ARBA00023015"/>
    </source>
</evidence>
<dbReference type="EMBL" id="JAODBU010000013">
    <property type="protein sequence ID" value="MCT7399809.1"/>
    <property type="molecule type" value="Genomic_DNA"/>
</dbReference>
<dbReference type="PROSITE" id="PS50949">
    <property type="entry name" value="HTH_GNTR"/>
    <property type="match status" value="1"/>
</dbReference>
<dbReference type="Gene3D" id="1.10.10.10">
    <property type="entry name" value="Winged helix-like DNA-binding domain superfamily/Winged helix DNA-binding domain"/>
    <property type="match status" value="1"/>
</dbReference>
<evidence type="ECO:0000256" key="3">
    <source>
        <dbReference type="ARBA" id="ARBA00023163"/>
    </source>
</evidence>
<keyword evidence="2" id="KW-0238">DNA-binding</keyword>
<dbReference type="PANTHER" id="PTHR38445:SF6">
    <property type="entry name" value="GNTR-FAMILY TRANSCRIPTIONAL REGULATOR"/>
    <property type="match status" value="1"/>
</dbReference>
<proteinExistence type="predicted"/>
<organism evidence="5 6">
    <name type="scientific">Eubacterium album</name>
    <dbReference type="NCBI Taxonomy" id="2978477"/>
    <lineage>
        <taxon>Bacteria</taxon>
        <taxon>Bacillati</taxon>
        <taxon>Bacillota</taxon>
        <taxon>Clostridia</taxon>
        <taxon>Eubacteriales</taxon>
        <taxon>Eubacteriaceae</taxon>
        <taxon>Eubacterium</taxon>
    </lineage>
</organism>
<dbReference type="SUPFAM" id="SSF46785">
    <property type="entry name" value="Winged helix' DNA-binding domain"/>
    <property type="match status" value="1"/>
</dbReference>
<evidence type="ECO:0000256" key="2">
    <source>
        <dbReference type="ARBA" id="ARBA00023125"/>
    </source>
</evidence>
<sequence>MPWKFESDRPIYAQILEQIKERIIVGEYPPGSRLPSVRELATEAAVNPNTMQRAMAELEREGYVVTNRTTGRTVTDNVGVIMESKKSTAIELTQKYIEKMEQLGFSREQIVKIIEEGK</sequence>
<dbReference type="RefSeq" id="WP_260979070.1">
    <property type="nucleotide sequence ID" value="NZ_JAODBU010000013.1"/>
</dbReference>
<keyword evidence="6" id="KW-1185">Reference proteome</keyword>
<evidence type="ECO:0000313" key="5">
    <source>
        <dbReference type="EMBL" id="MCT7399809.1"/>
    </source>
</evidence>
<comment type="caution">
    <text evidence="5">The sequence shown here is derived from an EMBL/GenBank/DDBJ whole genome shotgun (WGS) entry which is preliminary data.</text>
</comment>
<name>A0ABT2M2R3_9FIRM</name>
<keyword evidence="3" id="KW-0804">Transcription</keyword>
<evidence type="ECO:0000313" key="6">
    <source>
        <dbReference type="Proteomes" id="UP001431199"/>
    </source>
</evidence>
<evidence type="ECO:0000259" key="4">
    <source>
        <dbReference type="PROSITE" id="PS50949"/>
    </source>
</evidence>
<keyword evidence="1" id="KW-0805">Transcription regulation</keyword>
<accession>A0ABT2M2R3</accession>
<dbReference type="Proteomes" id="UP001431199">
    <property type="component" value="Unassembled WGS sequence"/>
</dbReference>
<dbReference type="Pfam" id="PF00392">
    <property type="entry name" value="GntR"/>
    <property type="match status" value="1"/>
</dbReference>
<dbReference type="InterPro" id="IPR036388">
    <property type="entry name" value="WH-like_DNA-bd_sf"/>
</dbReference>
<dbReference type="InterPro" id="IPR000524">
    <property type="entry name" value="Tscrpt_reg_HTH_GntR"/>
</dbReference>
<dbReference type="CDD" id="cd07377">
    <property type="entry name" value="WHTH_GntR"/>
    <property type="match status" value="1"/>
</dbReference>
<dbReference type="PANTHER" id="PTHR38445">
    <property type="entry name" value="HTH-TYPE TRANSCRIPTIONAL REPRESSOR YTRA"/>
    <property type="match status" value="1"/>
</dbReference>
<gene>
    <name evidence="5" type="ORF">N5B56_12070</name>
</gene>
<dbReference type="PRINTS" id="PR00035">
    <property type="entry name" value="HTHGNTR"/>
</dbReference>
<reference evidence="5" key="1">
    <citation type="submission" date="2022-09" db="EMBL/GenBank/DDBJ databases">
        <title>Eubacterium sp. LFL-14 isolated from human feces.</title>
        <authorList>
            <person name="Liu F."/>
        </authorList>
    </citation>
    <scope>NUCLEOTIDE SEQUENCE</scope>
    <source>
        <strain evidence="5">LFL-14</strain>
    </source>
</reference>
<dbReference type="InterPro" id="IPR036390">
    <property type="entry name" value="WH_DNA-bd_sf"/>
</dbReference>
<dbReference type="SMART" id="SM00345">
    <property type="entry name" value="HTH_GNTR"/>
    <property type="match status" value="1"/>
</dbReference>